<proteinExistence type="predicted"/>
<dbReference type="NCBIfam" id="TIGR03709">
    <property type="entry name" value="PPK2_rel_1"/>
    <property type="match status" value="1"/>
</dbReference>
<dbReference type="Pfam" id="PF03976">
    <property type="entry name" value="PPK2"/>
    <property type="match status" value="1"/>
</dbReference>
<sequence length="284" mass="32175">MVGTDTSLRDLLRVPAGAVDVAALDPSATPGFPGKGKQDAPAQAELIEPRLSDLQERLYAAGREDSKAPRVLVILQGMDTSGKGGVIRHAIGMVDPQGIHLKAFKSPTAAELRHDFLWRIRKEVPQAGMIGIFDRSQYEDVLIGRVNQLVPIKEWKARYQQINDFEAELVSGGTRVIKCFLNISADEQKARLLERLDNPEKYWKYNPGDVDSRQKWDAYMEAYGDLLERCNPDSAPWYHIPSDRKWYRNWAVAQILLETLEQMDLAWPEADFDVAAERRRVEDS</sequence>
<organism evidence="2 3">
    <name type="scientific">Luteococcus peritonei</name>
    <dbReference type="NCBI Taxonomy" id="88874"/>
    <lineage>
        <taxon>Bacteria</taxon>
        <taxon>Bacillati</taxon>
        <taxon>Actinomycetota</taxon>
        <taxon>Actinomycetes</taxon>
        <taxon>Propionibacteriales</taxon>
        <taxon>Propionibacteriaceae</taxon>
        <taxon>Luteococcus</taxon>
    </lineage>
</organism>
<dbReference type="RefSeq" id="WP_386778151.1">
    <property type="nucleotide sequence ID" value="NZ_BAAAIX010000027.1"/>
</dbReference>
<dbReference type="InterPro" id="IPR022488">
    <property type="entry name" value="PPK2-related"/>
</dbReference>
<evidence type="ECO:0000313" key="2">
    <source>
        <dbReference type="EMBL" id="MFD1890384.1"/>
    </source>
</evidence>
<gene>
    <name evidence="2" type="ORF">ACFSCS_09370</name>
</gene>
<dbReference type="InterPro" id="IPR022300">
    <property type="entry name" value="PPK2-rel_1"/>
</dbReference>
<dbReference type="GO" id="GO:0016301">
    <property type="term" value="F:kinase activity"/>
    <property type="evidence" value="ECO:0007669"/>
    <property type="project" value="UniProtKB-KW"/>
</dbReference>
<evidence type="ECO:0000259" key="1">
    <source>
        <dbReference type="Pfam" id="PF03976"/>
    </source>
</evidence>
<feature type="domain" description="Polyphosphate kinase-2-related" evidence="1">
    <location>
        <begin position="45"/>
        <end position="264"/>
    </location>
</feature>
<reference evidence="3" key="1">
    <citation type="journal article" date="2019" name="Int. J. Syst. Evol. Microbiol.">
        <title>The Global Catalogue of Microorganisms (GCM) 10K type strain sequencing project: providing services to taxonomists for standard genome sequencing and annotation.</title>
        <authorList>
            <consortium name="The Broad Institute Genomics Platform"/>
            <consortium name="The Broad Institute Genome Sequencing Center for Infectious Disease"/>
            <person name="Wu L."/>
            <person name="Ma J."/>
        </authorList>
    </citation>
    <scope>NUCLEOTIDE SEQUENCE [LARGE SCALE GENOMIC DNA]</scope>
    <source>
        <strain evidence="3">CAIM 431</strain>
    </source>
</reference>
<dbReference type="Gene3D" id="3.40.50.300">
    <property type="entry name" value="P-loop containing nucleotide triphosphate hydrolases"/>
    <property type="match status" value="1"/>
</dbReference>
<dbReference type="InterPro" id="IPR027417">
    <property type="entry name" value="P-loop_NTPase"/>
</dbReference>
<dbReference type="PANTHER" id="PTHR34383">
    <property type="entry name" value="POLYPHOSPHATE:AMP PHOSPHOTRANSFERASE-RELATED"/>
    <property type="match status" value="1"/>
</dbReference>
<dbReference type="PANTHER" id="PTHR34383:SF3">
    <property type="entry name" value="POLYPHOSPHATE:AMP PHOSPHOTRANSFERASE"/>
    <property type="match status" value="1"/>
</dbReference>
<keyword evidence="2" id="KW-0808">Transferase</keyword>
<dbReference type="EMBL" id="JBHUFZ010000019">
    <property type="protein sequence ID" value="MFD1890384.1"/>
    <property type="molecule type" value="Genomic_DNA"/>
</dbReference>
<dbReference type="SUPFAM" id="SSF52540">
    <property type="entry name" value="P-loop containing nucleoside triphosphate hydrolases"/>
    <property type="match status" value="1"/>
</dbReference>
<accession>A0ABW4RX25</accession>
<keyword evidence="3" id="KW-1185">Reference proteome</keyword>
<comment type="caution">
    <text evidence="2">The sequence shown here is derived from an EMBL/GenBank/DDBJ whole genome shotgun (WGS) entry which is preliminary data.</text>
</comment>
<dbReference type="Proteomes" id="UP001597326">
    <property type="component" value="Unassembled WGS sequence"/>
</dbReference>
<evidence type="ECO:0000313" key="3">
    <source>
        <dbReference type="Proteomes" id="UP001597326"/>
    </source>
</evidence>
<keyword evidence="2" id="KW-0418">Kinase</keyword>
<protein>
    <submittedName>
        <fullName evidence="2">PPK2 family polyphosphate kinase</fullName>
    </submittedName>
</protein>
<name>A0ABW4RX25_9ACTN</name>